<comment type="caution">
    <text evidence="1">The sequence shown here is derived from an EMBL/GenBank/DDBJ whole genome shotgun (WGS) entry which is preliminary data.</text>
</comment>
<name>A0A9N9IWM5_9GLOM</name>
<reference evidence="1" key="1">
    <citation type="submission" date="2021-06" db="EMBL/GenBank/DDBJ databases">
        <authorList>
            <person name="Kallberg Y."/>
            <person name="Tangrot J."/>
            <person name="Rosling A."/>
        </authorList>
    </citation>
    <scope>NUCLEOTIDE SEQUENCE</scope>
    <source>
        <strain evidence="1">FL966</strain>
    </source>
</reference>
<dbReference type="Proteomes" id="UP000789759">
    <property type="component" value="Unassembled WGS sequence"/>
</dbReference>
<gene>
    <name evidence="1" type="ORF">CPELLU_LOCUS14937</name>
</gene>
<evidence type="ECO:0000313" key="2">
    <source>
        <dbReference type="Proteomes" id="UP000789759"/>
    </source>
</evidence>
<keyword evidence="2" id="KW-1185">Reference proteome</keyword>
<dbReference type="EMBL" id="CAJVQA010018553">
    <property type="protein sequence ID" value="CAG8754718.1"/>
    <property type="molecule type" value="Genomic_DNA"/>
</dbReference>
<organism evidence="1 2">
    <name type="scientific">Cetraspora pellucida</name>
    <dbReference type="NCBI Taxonomy" id="1433469"/>
    <lineage>
        <taxon>Eukaryota</taxon>
        <taxon>Fungi</taxon>
        <taxon>Fungi incertae sedis</taxon>
        <taxon>Mucoromycota</taxon>
        <taxon>Glomeromycotina</taxon>
        <taxon>Glomeromycetes</taxon>
        <taxon>Diversisporales</taxon>
        <taxon>Gigasporaceae</taxon>
        <taxon>Cetraspora</taxon>
    </lineage>
</organism>
<dbReference type="AlphaFoldDB" id="A0A9N9IWM5"/>
<sequence length="436" mass="50078">QSLYEHALVSTELENNPWKEFNIKDIPILQEISDEEIESNKRLRELISVWEINIDAVNDVNRELQFLGIVYNQTLQIPCHGMALCPAIDQSLYTENTSNSQGVRYICCQYYKKNGGYLHIRMGTGAKKDPGCTAMHLDDIETAFCHFAKLIEIVAHSENEVTKKNLLRILILCLENFDLDLSFAPSQLPSLFVVNTIFKIKRLDFSKQQFIQKPKKYKEFGKLLALEVLRLRTSLAPCKSTLEYPDSLQQYYEIIPKCLTSFFDGLVLTLQLKKYEIVKQKQKECKSAIAEFNKSEIFNQLIPEYSLGFAMDEINVALKEAVGKGCNVSLPIVVILEAGPAPNSNLAVHKTCEMYIEDLKLNQEVNRKDVLWKLVNKLSEAIFFDESEKHLLFEISDQLTPSRYKHMFTCYNKGVIRITNIVKQDILKQETRIAKG</sequence>
<accession>A0A9N9IWM5</accession>
<protein>
    <submittedName>
        <fullName evidence="1">4728_t:CDS:1</fullName>
    </submittedName>
</protein>
<dbReference type="OrthoDB" id="2320778at2759"/>
<evidence type="ECO:0000313" key="1">
    <source>
        <dbReference type="EMBL" id="CAG8754718.1"/>
    </source>
</evidence>
<proteinExistence type="predicted"/>
<feature type="non-terminal residue" evidence="1">
    <location>
        <position position="436"/>
    </location>
</feature>